<comment type="caution">
    <text evidence="2">The sequence shown here is derived from an EMBL/GenBank/DDBJ whole genome shotgun (WGS) entry which is preliminary data.</text>
</comment>
<accession>A0A5N7MX75</accession>
<dbReference type="AlphaFoldDB" id="A0A5N7MX75"/>
<sequence length="97" mass="10859">IIPPRSTAVPSNSAETAPTQRDRHLQMIQARGRRGWQKAVNYGWRSLGEVAMMRYKTLIGRRLHARTLSMQKAEAAVGCKVINIMTSLGMPVSQRLV</sequence>
<evidence type="ECO:0000313" key="3">
    <source>
        <dbReference type="Proteomes" id="UP000403266"/>
    </source>
</evidence>
<evidence type="ECO:0000313" key="2">
    <source>
        <dbReference type="EMBL" id="MPR31109.1"/>
    </source>
</evidence>
<name>A0A5N7MX75_9HYPH</name>
<organism evidence="2 3">
    <name type="scientific">Microvirga tunisiensis</name>
    <dbReference type="NCBI Taxonomy" id="2108360"/>
    <lineage>
        <taxon>Bacteria</taxon>
        <taxon>Pseudomonadati</taxon>
        <taxon>Pseudomonadota</taxon>
        <taxon>Alphaproteobacteria</taxon>
        <taxon>Hyphomicrobiales</taxon>
        <taxon>Methylobacteriaceae</taxon>
        <taxon>Microvirga</taxon>
    </lineage>
</organism>
<feature type="region of interest" description="Disordered" evidence="1">
    <location>
        <begin position="1"/>
        <end position="22"/>
    </location>
</feature>
<dbReference type="EMBL" id="VOSK01000545">
    <property type="protein sequence ID" value="MPR31109.1"/>
    <property type="molecule type" value="Genomic_DNA"/>
</dbReference>
<feature type="compositionally biased region" description="Polar residues" evidence="1">
    <location>
        <begin position="8"/>
        <end position="19"/>
    </location>
</feature>
<evidence type="ECO:0000256" key="1">
    <source>
        <dbReference type="SAM" id="MobiDB-lite"/>
    </source>
</evidence>
<dbReference type="Proteomes" id="UP000403266">
    <property type="component" value="Unassembled WGS sequence"/>
</dbReference>
<keyword evidence="3" id="KW-1185">Reference proteome</keyword>
<proteinExistence type="predicted"/>
<protein>
    <submittedName>
        <fullName evidence="2">IS5/IS1182 family transposase</fullName>
    </submittedName>
</protein>
<gene>
    <name evidence="2" type="ORF">FS320_40960</name>
</gene>
<feature type="non-terminal residue" evidence="2">
    <location>
        <position position="1"/>
    </location>
</feature>
<reference evidence="2 3" key="1">
    <citation type="journal article" date="2019" name="Syst. Appl. Microbiol.">
        <title>Microvirga tunisiensis sp. nov., a root nodule symbiotic bacterium isolated from Lupinus micranthus and L. luteus grown in Northern Tunisia.</title>
        <authorList>
            <person name="Msaddak A."/>
            <person name="Rejili M."/>
            <person name="Duran D."/>
            <person name="Mars M."/>
            <person name="Palacios J.M."/>
            <person name="Ruiz-Argueso T."/>
            <person name="Rey L."/>
            <person name="Imperial J."/>
        </authorList>
    </citation>
    <scope>NUCLEOTIDE SEQUENCE [LARGE SCALE GENOMIC DNA]</scope>
    <source>
        <strain evidence="2 3">Lmie10</strain>
    </source>
</reference>